<evidence type="ECO:0000313" key="2">
    <source>
        <dbReference type="Proteomes" id="UP000789375"/>
    </source>
</evidence>
<accession>A0A9N9NB21</accession>
<dbReference type="EMBL" id="CAJVPP010012737">
    <property type="protein sequence ID" value="CAG8718708.1"/>
    <property type="molecule type" value="Genomic_DNA"/>
</dbReference>
<evidence type="ECO:0000313" key="1">
    <source>
        <dbReference type="EMBL" id="CAG8718708.1"/>
    </source>
</evidence>
<proteinExistence type="predicted"/>
<sequence length="90" mass="9784">MNADDEICVRGLSFFWLGVSIFDTPLSVTRSAKPDTDFRRAMNTVGGVISEWLRGDACTLGASLTKMVWSVGAFLEWSAPLPPLDSCVVT</sequence>
<dbReference type="Proteomes" id="UP000789375">
    <property type="component" value="Unassembled WGS sequence"/>
</dbReference>
<keyword evidence="2" id="KW-1185">Reference proteome</keyword>
<gene>
    <name evidence="1" type="ORF">FMOSSE_LOCUS14835</name>
</gene>
<organism evidence="1 2">
    <name type="scientific">Funneliformis mosseae</name>
    <name type="common">Endomycorrhizal fungus</name>
    <name type="synonym">Glomus mosseae</name>
    <dbReference type="NCBI Taxonomy" id="27381"/>
    <lineage>
        <taxon>Eukaryota</taxon>
        <taxon>Fungi</taxon>
        <taxon>Fungi incertae sedis</taxon>
        <taxon>Mucoromycota</taxon>
        <taxon>Glomeromycotina</taxon>
        <taxon>Glomeromycetes</taxon>
        <taxon>Glomerales</taxon>
        <taxon>Glomeraceae</taxon>
        <taxon>Funneliformis</taxon>
    </lineage>
</organism>
<name>A0A9N9NB21_FUNMO</name>
<dbReference type="AlphaFoldDB" id="A0A9N9NB21"/>
<protein>
    <submittedName>
        <fullName evidence="1">8781_t:CDS:1</fullName>
    </submittedName>
</protein>
<comment type="caution">
    <text evidence="1">The sequence shown here is derived from an EMBL/GenBank/DDBJ whole genome shotgun (WGS) entry which is preliminary data.</text>
</comment>
<reference evidence="1" key="1">
    <citation type="submission" date="2021-06" db="EMBL/GenBank/DDBJ databases">
        <authorList>
            <person name="Kallberg Y."/>
            <person name="Tangrot J."/>
            <person name="Rosling A."/>
        </authorList>
    </citation>
    <scope>NUCLEOTIDE SEQUENCE</scope>
    <source>
        <strain evidence="1">87-6 pot B 2015</strain>
    </source>
</reference>